<protein>
    <recommendedName>
        <fullName evidence="3">DKNYY family protein</fullName>
    </recommendedName>
</protein>
<keyword evidence="1" id="KW-0732">Signal</keyword>
<sequence length="454" mass="53474">MIKKIFLLLISLTAGAQTIQIKNEKVTIDGVPVLQLKVISNRFKYDLYDLNNNLMLHAKMIPCRGCKEINEIQFELISPNYSDVKRLKVLEESFSRSREFIKMLCQYHVLNQKGLDLERLFTIDEERLKLEPTETKPIEENISTKEFKIVANDLLVHGEKVGFFEQKQESLKCKNYQLNYIKYILFDLDRNLIASYCTIEDTAPYGHPDFFRISEALQIDRLVVRNGVNYVYDTLPKEVIMQFLATKAFQQNYHLGHFINRNYSPVLTDSEQNEEVKYIDKSSEYFLCRHEDIVGIGTFDLVKGFNDDPSFKTGKQHIYFKPLDTDLKPYVIHGKYDEKVIIENHYESNAYIAFDVVNKDVFEIFETIQSAQELRPDWSVFRKIVYENQKFYIALDFKQFIIKDKRKNKGVRLSNKKDKANKQILKYLDIDPQILKKYELKHLDELIQIVSVAK</sequence>
<comment type="caution">
    <text evidence="2">The sequence shown here is derived from an EMBL/GenBank/DDBJ whole genome shotgun (WGS) entry which is preliminary data.</text>
</comment>
<name>A0AA94F073_9FLAO</name>
<evidence type="ECO:0000256" key="1">
    <source>
        <dbReference type="SAM" id="SignalP"/>
    </source>
</evidence>
<feature type="chain" id="PRO_5043279238" description="DKNYY family protein" evidence="1">
    <location>
        <begin position="17"/>
        <end position="454"/>
    </location>
</feature>
<dbReference type="RefSeq" id="WP_127822178.1">
    <property type="nucleotide sequence ID" value="NZ_RWGX02000012.1"/>
</dbReference>
<evidence type="ECO:0000313" key="2">
    <source>
        <dbReference type="EMBL" id="RVU88426.1"/>
    </source>
</evidence>
<feature type="signal peptide" evidence="1">
    <location>
        <begin position="1"/>
        <end position="16"/>
    </location>
</feature>
<gene>
    <name evidence="2" type="ORF">EJB19_09710</name>
</gene>
<dbReference type="AlphaFoldDB" id="A0AA94F073"/>
<dbReference type="EMBL" id="RWGX01000004">
    <property type="protein sequence ID" value="RVU88426.1"/>
    <property type="molecule type" value="Genomic_DNA"/>
</dbReference>
<reference evidence="2" key="1">
    <citation type="submission" date="2018-12" db="EMBL/GenBank/DDBJ databases">
        <title>Draft genome sequence of Flaovobacterium columnare BGFS27 isolated from channel catfish in Alabama.</title>
        <authorList>
            <person name="Cai W."/>
            <person name="Arias C."/>
        </authorList>
    </citation>
    <scope>NUCLEOTIDE SEQUENCE [LARGE SCALE GENOMIC DNA]</scope>
    <source>
        <strain evidence="2">BGFS27</strain>
    </source>
</reference>
<organism evidence="2">
    <name type="scientific">Flavobacterium columnare</name>
    <dbReference type="NCBI Taxonomy" id="996"/>
    <lineage>
        <taxon>Bacteria</taxon>
        <taxon>Pseudomonadati</taxon>
        <taxon>Bacteroidota</taxon>
        <taxon>Flavobacteriia</taxon>
        <taxon>Flavobacteriales</taxon>
        <taxon>Flavobacteriaceae</taxon>
        <taxon>Flavobacterium</taxon>
    </lineage>
</organism>
<proteinExistence type="predicted"/>
<accession>A0AA94F073</accession>
<evidence type="ECO:0008006" key="3">
    <source>
        <dbReference type="Google" id="ProtNLM"/>
    </source>
</evidence>